<proteinExistence type="predicted"/>
<evidence type="ECO:0000313" key="1">
    <source>
        <dbReference type="EMBL" id="OMJ82074.1"/>
    </source>
</evidence>
<accession>A0A1R2BZ77</accession>
<evidence type="ECO:0000313" key="2">
    <source>
        <dbReference type="Proteomes" id="UP000187209"/>
    </source>
</evidence>
<dbReference type="EMBL" id="MPUH01000355">
    <property type="protein sequence ID" value="OMJ82074.1"/>
    <property type="molecule type" value="Genomic_DNA"/>
</dbReference>
<gene>
    <name evidence="1" type="ORF">SteCoe_17347</name>
</gene>
<dbReference type="AlphaFoldDB" id="A0A1R2BZ77"/>
<organism evidence="1 2">
    <name type="scientific">Stentor coeruleus</name>
    <dbReference type="NCBI Taxonomy" id="5963"/>
    <lineage>
        <taxon>Eukaryota</taxon>
        <taxon>Sar</taxon>
        <taxon>Alveolata</taxon>
        <taxon>Ciliophora</taxon>
        <taxon>Postciliodesmatophora</taxon>
        <taxon>Heterotrichea</taxon>
        <taxon>Heterotrichida</taxon>
        <taxon>Stentoridae</taxon>
        <taxon>Stentor</taxon>
    </lineage>
</organism>
<keyword evidence="2" id="KW-1185">Reference proteome</keyword>
<dbReference type="Proteomes" id="UP000187209">
    <property type="component" value="Unassembled WGS sequence"/>
</dbReference>
<name>A0A1R2BZ77_9CILI</name>
<protein>
    <submittedName>
        <fullName evidence="1">Uncharacterized protein</fullName>
    </submittedName>
</protein>
<reference evidence="1 2" key="1">
    <citation type="submission" date="2016-11" db="EMBL/GenBank/DDBJ databases">
        <title>The macronuclear genome of Stentor coeruleus: a giant cell with tiny introns.</title>
        <authorList>
            <person name="Slabodnick M."/>
            <person name="Ruby J.G."/>
            <person name="Reiff S.B."/>
            <person name="Swart E.C."/>
            <person name="Gosai S."/>
            <person name="Prabakaran S."/>
            <person name="Witkowska E."/>
            <person name="Larue G.E."/>
            <person name="Fisher S."/>
            <person name="Freeman R.M."/>
            <person name="Gunawardena J."/>
            <person name="Chu W."/>
            <person name="Stover N.A."/>
            <person name="Gregory B.D."/>
            <person name="Nowacki M."/>
            <person name="Derisi J."/>
            <person name="Roy S.W."/>
            <person name="Marshall W.F."/>
            <person name="Sood P."/>
        </authorList>
    </citation>
    <scope>NUCLEOTIDE SEQUENCE [LARGE SCALE GENOMIC DNA]</scope>
    <source>
        <strain evidence="1">WM001</strain>
    </source>
</reference>
<sequence>MGKKYVASTLEPISEDQEDQVEDYIPKKKISLDEIQDHTFNVEHMQNSFTSSDSNSSEAYQTENIINYDNLINQLEPLDYNIIAPIHSAHESLACDSINLSKIHSYQSSESSIADLNENVSTKTIDFGENVLEKYFTEEYCIKYIVKKSPKKKQDPETAFMTIKEINKIESLELEEQMKISKLNLEIHNFERAKQAQVERRFFYIKEIKNIGEKIDQEKVDVHFIVKEYEQKNIEALEDKRLLEQHMMTTKMYFARKIENLKMHEESCRMEIEDLRHRFLSLRASNVMLKKQQKIIKKNIETLPKLVENRGKNETLIQEFSLMLQGVAKYIEESENWRKVGYTEKIMNLVKDVQMLEESANEFSQDALQDPRKLIPYMRSATPSRQNTKTSIGYV</sequence>
<comment type="caution">
    <text evidence="1">The sequence shown here is derived from an EMBL/GenBank/DDBJ whole genome shotgun (WGS) entry which is preliminary data.</text>
</comment>